<dbReference type="AlphaFoldDB" id="A0A9P5P758"/>
<protein>
    <recommendedName>
        <fullName evidence="3">Transposase</fullName>
    </recommendedName>
</protein>
<accession>A0A9P5P758</accession>
<evidence type="ECO:0000313" key="1">
    <source>
        <dbReference type="EMBL" id="KAF9059511.1"/>
    </source>
</evidence>
<comment type="caution">
    <text evidence="1">The sequence shown here is derived from an EMBL/GenBank/DDBJ whole genome shotgun (WGS) entry which is preliminary data.</text>
</comment>
<evidence type="ECO:0008006" key="3">
    <source>
        <dbReference type="Google" id="ProtNLM"/>
    </source>
</evidence>
<evidence type="ECO:0000313" key="2">
    <source>
        <dbReference type="Proteomes" id="UP000772434"/>
    </source>
</evidence>
<feature type="non-terminal residue" evidence="1">
    <location>
        <position position="157"/>
    </location>
</feature>
<gene>
    <name evidence="1" type="ORF">BDP27DRAFT_1143271</name>
</gene>
<proteinExistence type="predicted"/>
<dbReference type="EMBL" id="JADNRY010000296">
    <property type="protein sequence ID" value="KAF9059511.1"/>
    <property type="molecule type" value="Genomic_DNA"/>
</dbReference>
<keyword evidence="2" id="KW-1185">Reference proteome</keyword>
<reference evidence="1" key="1">
    <citation type="submission" date="2020-11" db="EMBL/GenBank/DDBJ databases">
        <authorList>
            <consortium name="DOE Joint Genome Institute"/>
            <person name="Ahrendt S."/>
            <person name="Riley R."/>
            <person name="Andreopoulos W."/>
            <person name="Labutti K."/>
            <person name="Pangilinan J."/>
            <person name="Ruiz-Duenas F.J."/>
            <person name="Barrasa J.M."/>
            <person name="Sanchez-Garcia M."/>
            <person name="Camarero S."/>
            <person name="Miyauchi S."/>
            <person name="Serrano A."/>
            <person name="Linde D."/>
            <person name="Babiker R."/>
            <person name="Drula E."/>
            <person name="Ayuso-Fernandez I."/>
            <person name="Pacheco R."/>
            <person name="Padilla G."/>
            <person name="Ferreira P."/>
            <person name="Barriuso J."/>
            <person name="Kellner H."/>
            <person name="Castanera R."/>
            <person name="Alfaro M."/>
            <person name="Ramirez L."/>
            <person name="Pisabarro A.G."/>
            <person name="Kuo A."/>
            <person name="Tritt A."/>
            <person name="Lipzen A."/>
            <person name="He G."/>
            <person name="Yan M."/>
            <person name="Ng V."/>
            <person name="Cullen D."/>
            <person name="Martin F."/>
            <person name="Rosso M.-N."/>
            <person name="Henrissat B."/>
            <person name="Hibbett D."/>
            <person name="Martinez A.T."/>
            <person name="Grigoriev I.V."/>
        </authorList>
    </citation>
    <scope>NUCLEOTIDE SEQUENCE</scope>
    <source>
        <strain evidence="1">AH 40177</strain>
    </source>
</reference>
<name>A0A9P5P758_9AGAR</name>
<feature type="non-terminal residue" evidence="1">
    <location>
        <position position="1"/>
    </location>
</feature>
<organism evidence="1 2">
    <name type="scientific">Rhodocollybia butyracea</name>
    <dbReference type="NCBI Taxonomy" id="206335"/>
    <lineage>
        <taxon>Eukaryota</taxon>
        <taxon>Fungi</taxon>
        <taxon>Dikarya</taxon>
        <taxon>Basidiomycota</taxon>
        <taxon>Agaricomycotina</taxon>
        <taxon>Agaricomycetes</taxon>
        <taxon>Agaricomycetidae</taxon>
        <taxon>Agaricales</taxon>
        <taxon>Marasmiineae</taxon>
        <taxon>Omphalotaceae</taxon>
        <taxon>Rhodocollybia</taxon>
    </lineage>
</organism>
<dbReference type="PANTHER" id="PTHR35871">
    <property type="entry name" value="EXPRESSED PROTEIN"/>
    <property type="match status" value="1"/>
</dbReference>
<dbReference type="Proteomes" id="UP000772434">
    <property type="component" value="Unassembled WGS sequence"/>
</dbReference>
<sequence>DTEFAQDILAHLLSCGKYVHAQDVSDYLSRPDVQLKHGLQRSISPATAKRWMHKLGYRFVKKHQGLYVDGHERDDVVKYRQLVYLPAWTAVEPQMRSWTKEDIKEHFARTGRTVVVWFHDESIFYAHNWKKSQWVQDGESAQPYAKGEGISLMVADF</sequence>
<dbReference type="OrthoDB" id="10044727at2759"/>
<dbReference type="PANTHER" id="PTHR35871:SF1">
    <property type="entry name" value="CXC1-LIKE CYSTEINE CLUSTER ASSOCIATED WITH KDZ TRANSPOSASES DOMAIN-CONTAINING PROTEIN"/>
    <property type="match status" value="1"/>
</dbReference>